<dbReference type="InterPro" id="IPR001314">
    <property type="entry name" value="Peptidase_S1A"/>
</dbReference>
<dbReference type="PROSITE" id="PS00135">
    <property type="entry name" value="TRYPSIN_SER"/>
    <property type="match status" value="1"/>
</dbReference>
<evidence type="ECO:0000259" key="12">
    <source>
        <dbReference type="PROSITE" id="PS50240"/>
    </source>
</evidence>
<dbReference type="FunFam" id="2.40.10.10:FF:000054">
    <property type="entry name" value="Complement C1r subcomponent"/>
    <property type="match status" value="1"/>
</dbReference>
<dbReference type="EMBL" id="GBXI01000260">
    <property type="protein sequence ID" value="JAD14032.1"/>
    <property type="molecule type" value="Transcribed_RNA"/>
</dbReference>
<evidence type="ECO:0000256" key="5">
    <source>
        <dbReference type="ARBA" id="ARBA00022729"/>
    </source>
</evidence>
<evidence type="ECO:0000313" key="14">
    <source>
        <dbReference type="EMBL" id="JAD14032.1"/>
    </source>
</evidence>
<evidence type="ECO:0000256" key="10">
    <source>
        <dbReference type="RuleBase" id="RU363034"/>
    </source>
</evidence>
<dbReference type="InterPro" id="IPR018114">
    <property type="entry name" value="TRYPSIN_HIS"/>
</dbReference>
<dbReference type="InterPro" id="IPR033116">
    <property type="entry name" value="TRYPSIN_SER"/>
</dbReference>
<dbReference type="SUPFAM" id="SSF50494">
    <property type="entry name" value="Trypsin-like serine proteases"/>
    <property type="match status" value="1"/>
</dbReference>
<dbReference type="InterPro" id="IPR050430">
    <property type="entry name" value="Peptidase_S1"/>
</dbReference>
<feature type="chain" id="PRO_5011029472" evidence="11">
    <location>
        <begin position="22"/>
        <end position="249"/>
    </location>
</feature>
<evidence type="ECO:0000256" key="11">
    <source>
        <dbReference type="SAM" id="SignalP"/>
    </source>
</evidence>
<comment type="subcellular location">
    <subcellularLocation>
        <location evidence="1">Secreted</location>
    </subcellularLocation>
</comment>
<dbReference type="SMART" id="SM00020">
    <property type="entry name" value="Tryp_SPc"/>
    <property type="match status" value="1"/>
</dbReference>
<keyword evidence="5 11" id="KW-0732">Signal</keyword>
<name>A0A0A1XRT3_ZEUCU</name>
<dbReference type="PRINTS" id="PR00722">
    <property type="entry name" value="CHYMOTRYPSIN"/>
</dbReference>
<keyword evidence="4 10" id="KW-0645">Protease</keyword>
<keyword evidence="3" id="KW-0964">Secreted</keyword>
<dbReference type="GO" id="GO:0005576">
    <property type="term" value="C:extracellular region"/>
    <property type="evidence" value="ECO:0007669"/>
    <property type="project" value="UniProtKB-SubCell"/>
</dbReference>
<evidence type="ECO:0000256" key="9">
    <source>
        <dbReference type="ARBA" id="ARBA00023180"/>
    </source>
</evidence>
<feature type="signal peptide" evidence="11">
    <location>
        <begin position="1"/>
        <end position="21"/>
    </location>
</feature>
<dbReference type="CDD" id="cd00190">
    <property type="entry name" value="Tryp_SPc"/>
    <property type="match status" value="1"/>
</dbReference>
<sequence length="249" mass="27335">MHSLTFIGFVLIYVIWQNGLMVDGQKRIIGGRAVRSNRWPGYCRLHHGKRFICGASLITSSFALTAGHCVFGNPPTSFYVHCNTKSRRRRGTVRRASQIFISTEYRDNTLNYDCAVIKLANVMPQYGTFAIPIYPYYLNMGALLTVYGHGATKTNTNGPTLLHEVTVPSISCGNYKGRSAITNTMFCAGVLGKKDACFGDSGGPIVYQNNLVGIVSWGLGCASDTHPGVYTNCTALNIPFIQNILRQFG</sequence>
<evidence type="ECO:0000256" key="8">
    <source>
        <dbReference type="ARBA" id="ARBA00023157"/>
    </source>
</evidence>
<dbReference type="Pfam" id="PF00089">
    <property type="entry name" value="Trypsin"/>
    <property type="match status" value="1"/>
</dbReference>
<evidence type="ECO:0000256" key="6">
    <source>
        <dbReference type="ARBA" id="ARBA00022801"/>
    </source>
</evidence>
<dbReference type="PROSITE" id="PS00134">
    <property type="entry name" value="TRYPSIN_HIS"/>
    <property type="match status" value="1"/>
</dbReference>
<dbReference type="GO" id="GO:0006508">
    <property type="term" value="P:proteolysis"/>
    <property type="evidence" value="ECO:0007669"/>
    <property type="project" value="UniProtKB-KW"/>
</dbReference>
<evidence type="ECO:0000256" key="4">
    <source>
        <dbReference type="ARBA" id="ARBA00022670"/>
    </source>
</evidence>
<dbReference type="AlphaFoldDB" id="A0A0A1XRT3"/>
<dbReference type="EMBL" id="GBXI01000278">
    <property type="protein sequence ID" value="JAD14014.1"/>
    <property type="molecule type" value="Transcribed_RNA"/>
</dbReference>
<keyword evidence="9" id="KW-0325">Glycoprotein</keyword>
<feature type="domain" description="Peptidase S1" evidence="12">
    <location>
        <begin position="28"/>
        <end position="246"/>
    </location>
</feature>
<dbReference type="PROSITE" id="PS50240">
    <property type="entry name" value="TRYPSIN_DOM"/>
    <property type="match status" value="1"/>
</dbReference>
<dbReference type="PANTHER" id="PTHR24276">
    <property type="entry name" value="POLYSERASE-RELATED"/>
    <property type="match status" value="1"/>
</dbReference>
<comment type="similarity">
    <text evidence="2">Belongs to the peptidase S1 family.</text>
</comment>
<evidence type="ECO:0000313" key="13">
    <source>
        <dbReference type="EMBL" id="JAD14014.1"/>
    </source>
</evidence>
<dbReference type="Gene3D" id="2.40.10.10">
    <property type="entry name" value="Trypsin-like serine proteases"/>
    <property type="match status" value="1"/>
</dbReference>
<keyword evidence="8" id="KW-1015">Disulfide bond</keyword>
<keyword evidence="7 10" id="KW-0720">Serine protease</keyword>
<reference evidence="13" key="2">
    <citation type="journal article" date="2015" name="Gigascience">
        <title>Reconstructing a comprehensive transcriptome assembly of a white-pupal translocated strain of the pest fruit fly Bactrocera cucurbitae.</title>
        <authorList>
            <person name="Sim S.B."/>
            <person name="Calla B."/>
            <person name="Hall B."/>
            <person name="DeRego T."/>
            <person name="Geib S.M."/>
        </authorList>
    </citation>
    <scope>NUCLEOTIDE SEQUENCE</scope>
</reference>
<evidence type="ECO:0000256" key="1">
    <source>
        <dbReference type="ARBA" id="ARBA00004613"/>
    </source>
</evidence>
<reference evidence="13" key="1">
    <citation type="submission" date="2014-11" db="EMBL/GenBank/DDBJ databases">
        <authorList>
            <person name="Geib S."/>
        </authorList>
    </citation>
    <scope>NUCLEOTIDE SEQUENCE</scope>
</reference>
<dbReference type="InterPro" id="IPR043504">
    <property type="entry name" value="Peptidase_S1_PA_chymotrypsin"/>
</dbReference>
<dbReference type="InterPro" id="IPR009003">
    <property type="entry name" value="Peptidase_S1_PA"/>
</dbReference>
<dbReference type="GO" id="GO:0004252">
    <property type="term" value="F:serine-type endopeptidase activity"/>
    <property type="evidence" value="ECO:0007669"/>
    <property type="project" value="InterPro"/>
</dbReference>
<dbReference type="PANTHER" id="PTHR24276:SF94">
    <property type="entry name" value="AT20289P-RELATED"/>
    <property type="match status" value="1"/>
</dbReference>
<protein>
    <submittedName>
        <fullName evidence="13">Trypsin-4</fullName>
    </submittedName>
</protein>
<accession>A0A0A1XRT3</accession>
<evidence type="ECO:0000256" key="2">
    <source>
        <dbReference type="ARBA" id="ARBA00007664"/>
    </source>
</evidence>
<dbReference type="InterPro" id="IPR001254">
    <property type="entry name" value="Trypsin_dom"/>
</dbReference>
<proteinExistence type="inferred from homology"/>
<evidence type="ECO:0000256" key="7">
    <source>
        <dbReference type="ARBA" id="ARBA00022825"/>
    </source>
</evidence>
<evidence type="ECO:0000256" key="3">
    <source>
        <dbReference type="ARBA" id="ARBA00022525"/>
    </source>
</evidence>
<gene>
    <name evidence="13" type="primary">TRYP4_4</name>
    <name evidence="14" type="synonym">TRYP4_0</name>
    <name evidence="14" type="ORF">g.4031</name>
    <name evidence="13" type="ORF">g.4032</name>
</gene>
<keyword evidence="6 10" id="KW-0378">Hydrolase</keyword>
<organism evidence="13">
    <name type="scientific">Zeugodacus cucurbitae</name>
    <name type="common">Melon fruit fly</name>
    <name type="synonym">Bactrocera cucurbitae</name>
    <dbReference type="NCBI Taxonomy" id="28588"/>
    <lineage>
        <taxon>Eukaryota</taxon>
        <taxon>Metazoa</taxon>
        <taxon>Ecdysozoa</taxon>
        <taxon>Arthropoda</taxon>
        <taxon>Hexapoda</taxon>
        <taxon>Insecta</taxon>
        <taxon>Pterygota</taxon>
        <taxon>Neoptera</taxon>
        <taxon>Endopterygota</taxon>
        <taxon>Diptera</taxon>
        <taxon>Brachycera</taxon>
        <taxon>Muscomorpha</taxon>
        <taxon>Tephritoidea</taxon>
        <taxon>Tephritidae</taxon>
        <taxon>Zeugodacus</taxon>
        <taxon>Zeugodacus</taxon>
    </lineage>
</organism>